<organism evidence="5 6">
    <name type="scientific">Desulfovibrio ferrophilus</name>
    <dbReference type="NCBI Taxonomy" id="241368"/>
    <lineage>
        <taxon>Bacteria</taxon>
        <taxon>Pseudomonadati</taxon>
        <taxon>Thermodesulfobacteriota</taxon>
        <taxon>Desulfovibrionia</taxon>
        <taxon>Desulfovibrionales</taxon>
        <taxon>Desulfovibrionaceae</taxon>
        <taxon>Desulfovibrio</taxon>
    </lineage>
</organism>
<keyword evidence="2" id="KW-0547">Nucleotide-binding</keyword>
<dbReference type="SUPFAM" id="SSF52540">
    <property type="entry name" value="P-loop containing nucleoside triphosphate hydrolases"/>
    <property type="match status" value="1"/>
</dbReference>
<dbReference type="CDD" id="cd03219">
    <property type="entry name" value="ABC_Mj1267_LivG_branched"/>
    <property type="match status" value="1"/>
</dbReference>
<dbReference type="GO" id="GO:0005886">
    <property type="term" value="C:plasma membrane"/>
    <property type="evidence" value="ECO:0007669"/>
    <property type="project" value="TreeGrafter"/>
</dbReference>
<dbReference type="SMART" id="SM00382">
    <property type="entry name" value="AAA"/>
    <property type="match status" value="1"/>
</dbReference>
<dbReference type="GO" id="GO:0015192">
    <property type="term" value="F:L-phenylalanine transmembrane transporter activity"/>
    <property type="evidence" value="ECO:0007669"/>
    <property type="project" value="TreeGrafter"/>
</dbReference>
<dbReference type="GO" id="GO:0016887">
    <property type="term" value="F:ATP hydrolysis activity"/>
    <property type="evidence" value="ECO:0007669"/>
    <property type="project" value="InterPro"/>
</dbReference>
<sequence>MNSTPLLACEAVTVRFGGVVALDGVNFNAKKGAVTSIIGPNGAGKTTLLNAITGMVQANEGHIGFAGNEITDLPTYKRGQAGVVRTFQNLEVFSNMSVIENVMTGCHRHVKYSVLDCLLKTPRYHREERRCTELAMNKLEFVELAELAQAPSGDLAFGQQRAMELARALASEPELLLLDEPAAGLNMKETKALGKLIGRIRSELGVTVVLVEHDMDLVMGISDEIMVLNYGKDLAVGSPQQVQKNPEVIRAYLGEDDET</sequence>
<dbReference type="OrthoDB" id="9809450at2"/>
<dbReference type="GO" id="GO:1903805">
    <property type="term" value="P:L-valine import across plasma membrane"/>
    <property type="evidence" value="ECO:0007669"/>
    <property type="project" value="TreeGrafter"/>
</dbReference>
<dbReference type="PANTHER" id="PTHR45772">
    <property type="entry name" value="CONSERVED COMPONENT OF ABC TRANSPORTER FOR NATURAL AMINO ACIDS-RELATED"/>
    <property type="match status" value="1"/>
</dbReference>
<dbReference type="GO" id="GO:0015808">
    <property type="term" value="P:L-alanine transport"/>
    <property type="evidence" value="ECO:0007669"/>
    <property type="project" value="TreeGrafter"/>
</dbReference>
<dbReference type="Gene3D" id="3.40.50.300">
    <property type="entry name" value="P-loop containing nucleotide triphosphate hydrolases"/>
    <property type="match status" value="1"/>
</dbReference>
<dbReference type="KEGG" id="dfl:DFE_3310"/>
<feature type="domain" description="ABC transporter" evidence="4">
    <location>
        <begin position="7"/>
        <end position="255"/>
    </location>
</feature>
<dbReference type="GO" id="GO:0015188">
    <property type="term" value="F:L-isoleucine transmembrane transporter activity"/>
    <property type="evidence" value="ECO:0007669"/>
    <property type="project" value="TreeGrafter"/>
</dbReference>
<protein>
    <submittedName>
        <fullName evidence="5">ABC transporter ATP-binding protein</fullName>
    </submittedName>
</protein>
<dbReference type="GO" id="GO:1903806">
    <property type="term" value="P:L-isoleucine import across plasma membrane"/>
    <property type="evidence" value="ECO:0007669"/>
    <property type="project" value="TreeGrafter"/>
</dbReference>
<proteinExistence type="predicted"/>
<dbReference type="InterPro" id="IPR017871">
    <property type="entry name" value="ABC_transporter-like_CS"/>
</dbReference>
<keyword evidence="3 5" id="KW-0067">ATP-binding</keyword>
<evidence type="ECO:0000256" key="2">
    <source>
        <dbReference type="ARBA" id="ARBA00022741"/>
    </source>
</evidence>
<dbReference type="GO" id="GO:0005304">
    <property type="term" value="F:L-valine transmembrane transporter activity"/>
    <property type="evidence" value="ECO:0007669"/>
    <property type="project" value="TreeGrafter"/>
</dbReference>
<evidence type="ECO:0000256" key="3">
    <source>
        <dbReference type="ARBA" id="ARBA00022840"/>
    </source>
</evidence>
<dbReference type="FunFam" id="3.40.50.300:FF:000421">
    <property type="entry name" value="Branched-chain amino acid ABC transporter ATP-binding protein"/>
    <property type="match status" value="1"/>
</dbReference>
<dbReference type="PANTHER" id="PTHR45772:SF7">
    <property type="entry name" value="AMINO ACID ABC TRANSPORTER ATP-BINDING PROTEIN"/>
    <property type="match status" value="1"/>
</dbReference>
<accession>A0A2Z6B3N1</accession>
<dbReference type="InterPro" id="IPR027417">
    <property type="entry name" value="P-loop_NTPase"/>
</dbReference>
<dbReference type="InterPro" id="IPR032823">
    <property type="entry name" value="BCA_ABC_TP_C"/>
</dbReference>
<evidence type="ECO:0000259" key="4">
    <source>
        <dbReference type="PROSITE" id="PS50893"/>
    </source>
</evidence>
<dbReference type="PROSITE" id="PS00211">
    <property type="entry name" value="ABC_TRANSPORTER_1"/>
    <property type="match status" value="1"/>
</dbReference>
<dbReference type="InterPro" id="IPR003439">
    <property type="entry name" value="ABC_transporter-like_ATP-bd"/>
</dbReference>
<evidence type="ECO:0000313" key="6">
    <source>
        <dbReference type="Proteomes" id="UP000269883"/>
    </source>
</evidence>
<dbReference type="PROSITE" id="PS50893">
    <property type="entry name" value="ABC_TRANSPORTER_2"/>
    <property type="match status" value="1"/>
</dbReference>
<dbReference type="Pfam" id="PF00005">
    <property type="entry name" value="ABC_tran"/>
    <property type="match status" value="1"/>
</dbReference>
<name>A0A2Z6B3N1_9BACT</name>
<dbReference type="RefSeq" id="WP_126381070.1">
    <property type="nucleotide sequence ID" value="NZ_AP017378.1"/>
</dbReference>
<dbReference type="InterPro" id="IPR051120">
    <property type="entry name" value="ABC_AA/LPS_Transport"/>
</dbReference>
<dbReference type="GO" id="GO:0042941">
    <property type="term" value="P:D-alanine transmembrane transport"/>
    <property type="evidence" value="ECO:0007669"/>
    <property type="project" value="TreeGrafter"/>
</dbReference>
<dbReference type="EMBL" id="AP017378">
    <property type="protein sequence ID" value="BBD10036.1"/>
    <property type="molecule type" value="Genomic_DNA"/>
</dbReference>
<gene>
    <name evidence="5" type="ORF">DFE_3310</name>
</gene>
<keyword evidence="6" id="KW-1185">Reference proteome</keyword>
<dbReference type="Pfam" id="PF12399">
    <property type="entry name" value="BCA_ABC_TP_C"/>
    <property type="match status" value="1"/>
</dbReference>
<dbReference type="Proteomes" id="UP000269883">
    <property type="component" value="Chromosome"/>
</dbReference>
<keyword evidence="1" id="KW-0813">Transport</keyword>
<evidence type="ECO:0000256" key="1">
    <source>
        <dbReference type="ARBA" id="ARBA00022448"/>
    </source>
</evidence>
<dbReference type="AlphaFoldDB" id="A0A2Z6B3N1"/>
<dbReference type="InterPro" id="IPR003593">
    <property type="entry name" value="AAA+_ATPase"/>
</dbReference>
<evidence type="ECO:0000313" key="5">
    <source>
        <dbReference type="EMBL" id="BBD10036.1"/>
    </source>
</evidence>
<reference evidence="5 6" key="1">
    <citation type="journal article" date="2018" name="Sci. Adv.">
        <title>Multi-heme cytochromes provide a pathway for survival in energy-limited environments.</title>
        <authorList>
            <person name="Deng X."/>
            <person name="Dohmae N."/>
            <person name="Nealson K.H."/>
            <person name="Hashimoto K."/>
            <person name="Okamoto A."/>
        </authorList>
    </citation>
    <scope>NUCLEOTIDE SEQUENCE [LARGE SCALE GENOMIC DNA]</scope>
    <source>
        <strain evidence="5 6">IS5</strain>
    </source>
</reference>
<dbReference type="GO" id="GO:0005524">
    <property type="term" value="F:ATP binding"/>
    <property type="evidence" value="ECO:0007669"/>
    <property type="project" value="UniProtKB-KW"/>
</dbReference>